<dbReference type="Gene3D" id="3.40.470.10">
    <property type="entry name" value="Uracil-DNA glycosylase-like domain"/>
    <property type="match status" value="1"/>
</dbReference>
<dbReference type="Proteomes" id="UP000595703">
    <property type="component" value="Chromosome"/>
</dbReference>
<dbReference type="SUPFAM" id="SSF52141">
    <property type="entry name" value="Uracil-DNA glycosylase-like"/>
    <property type="match status" value="1"/>
</dbReference>
<reference evidence="1 2" key="3">
    <citation type="journal article" date="2011" name="Nat. Chem. Biol.">
        <title>Reveromycin A biosynthesis uses RevG and RevJ for stereospecific spiroacetal formation.</title>
        <authorList>
            <person name="Takahashi S."/>
            <person name="Toyoda A."/>
            <person name="Sekiyama Y."/>
            <person name="Takagi H."/>
            <person name="Nogawa T."/>
            <person name="Uramoto M."/>
            <person name="Suzuki R."/>
            <person name="Koshino H."/>
            <person name="Kumano T."/>
            <person name="Panthee S."/>
            <person name="Dairi T."/>
            <person name="Ishikawa J."/>
            <person name="Ikeda H."/>
            <person name="Sakaki Y."/>
            <person name="Osada H."/>
        </authorList>
    </citation>
    <scope>NUCLEOTIDE SEQUENCE [LARGE SCALE GENOMIC DNA]</scope>
    <source>
        <strain evidence="1 2">SN-593</strain>
    </source>
</reference>
<dbReference type="InterPro" id="IPR036895">
    <property type="entry name" value="Uracil-DNA_glycosylase-like_sf"/>
</dbReference>
<name>A0A7U3VSQ9_9ACTN</name>
<reference evidence="1 2" key="1">
    <citation type="journal article" date="2010" name="J. Bacteriol.">
        <title>Biochemical characterization of a novel indole prenyltransferase from Streptomyces sp. SN-593.</title>
        <authorList>
            <person name="Takahashi S."/>
            <person name="Takagi H."/>
            <person name="Toyoda A."/>
            <person name="Uramoto M."/>
            <person name="Nogawa T."/>
            <person name="Ueki M."/>
            <person name="Sakaki Y."/>
            <person name="Osada H."/>
        </authorList>
    </citation>
    <scope>NUCLEOTIDE SEQUENCE [LARGE SCALE GENOMIC DNA]</scope>
    <source>
        <strain evidence="1 2">SN-593</strain>
    </source>
</reference>
<reference evidence="1 2" key="2">
    <citation type="journal article" date="2011" name="J. Antibiot.">
        <title>Furaquinocins I and J: novel polyketide isoprenoid hybrid compounds from Streptomyces reveromyceticus SN-593.</title>
        <authorList>
            <person name="Panthee S."/>
            <person name="Takahashi S."/>
            <person name="Takagi H."/>
            <person name="Nogawa T."/>
            <person name="Oowada E."/>
            <person name="Uramoto M."/>
            <person name="Osada H."/>
        </authorList>
    </citation>
    <scope>NUCLEOTIDE SEQUENCE [LARGE SCALE GENOMIC DNA]</scope>
    <source>
        <strain evidence="1 2">SN-593</strain>
    </source>
</reference>
<dbReference type="EMBL" id="AP018365">
    <property type="protein sequence ID" value="BBB02085.1"/>
    <property type="molecule type" value="Genomic_DNA"/>
</dbReference>
<evidence type="ECO:0000313" key="2">
    <source>
        <dbReference type="Proteomes" id="UP000595703"/>
    </source>
</evidence>
<sequence length="219" mass="23355">MAAVSGPDLARFWSLLRDVPVSDDAEFLYGADAAGRLRTENLRRYLELIARNRPRVMLVGEAPGHRGHTISGISFTSVRQLTARPGLITGDPEGDGFRVPPEPAFGWEASSGVVWGAMASWRGPLPLFWPIFPHHPHEPGRPASNRTPRAAEVAAGAPVALALGEAFEIGTFVAVGRKAEAALARHGVPAVPVRHPAQGGARVFTRQLAELNAESTTAP</sequence>
<dbReference type="CDD" id="cd10035">
    <property type="entry name" value="UDG_like"/>
    <property type="match status" value="1"/>
</dbReference>
<dbReference type="KEGG" id="arev:RVR_9800"/>
<protein>
    <recommendedName>
        <fullName evidence="3">Uracil-DNA glycosylase-like domain-containing protein</fullName>
    </recommendedName>
</protein>
<accession>A0A7U3VSQ9</accession>
<evidence type="ECO:0008006" key="3">
    <source>
        <dbReference type="Google" id="ProtNLM"/>
    </source>
</evidence>
<evidence type="ECO:0000313" key="1">
    <source>
        <dbReference type="EMBL" id="BBB02085.1"/>
    </source>
</evidence>
<gene>
    <name evidence="1" type="ORF">RVR_9800</name>
</gene>
<keyword evidence="2" id="KW-1185">Reference proteome</keyword>
<dbReference type="AlphaFoldDB" id="A0A7U3VSQ9"/>
<reference evidence="1 2" key="4">
    <citation type="journal article" date="2020" name="Sci. Rep.">
        <title>beta-carboline chemical signals induce reveromycin production through a LuxR family regulator in Streptomyces sp. SN-593.</title>
        <authorList>
            <person name="Panthee S."/>
            <person name="Kito N."/>
            <person name="Hayashi T."/>
            <person name="Shimizu T."/>
            <person name="Ishikawa J."/>
            <person name="Hamamoto H."/>
            <person name="Osada H."/>
            <person name="Takahashi S."/>
        </authorList>
    </citation>
    <scope>NUCLEOTIDE SEQUENCE [LARGE SCALE GENOMIC DNA]</scope>
    <source>
        <strain evidence="1 2">SN-593</strain>
    </source>
</reference>
<organism evidence="1 2">
    <name type="scientific">Actinacidiphila reveromycinica</name>
    <dbReference type="NCBI Taxonomy" id="659352"/>
    <lineage>
        <taxon>Bacteria</taxon>
        <taxon>Bacillati</taxon>
        <taxon>Actinomycetota</taxon>
        <taxon>Actinomycetes</taxon>
        <taxon>Kitasatosporales</taxon>
        <taxon>Streptomycetaceae</taxon>
        <taxon>Actinacidiphila</taxon>
    </lineage>
</organism>
<proteinExistence type="predicted"/>